<dbReference type="EnsemblPlants" id="Solyc11g020730.1.1">
    <property type="protein sequence ID" value="Solyc11g020730.1.1.1"/>
    <property type="gene ID" value="Solyc11g020730.1"/>
</dbReference>
<protein>
    <submittedName>
        <fullName evidence="1">Uncharacterized protein</fullName>
    </submittedName>
</protein>
<reference evidence="1" key="2">
    <citation type="submission" date="2019-01" db="UniProtKB">
        <authorList>
            <consortium name="EnsemblPlants"/>
        </authorList>
    </citation>
    <scope>IDENTIFICATION</scope>
    <source>
        <strain evidence="1">cv. Heinz 1706</strain>
    </source>
</reference>
<evidence type="ECO:0000313" key="1">
    <source>
        <dbReference type="EnsemblPlants" id="Solyc11g020730.1.1.1"/>
    </source>
</evidence>
<dbReference type="AlphaFoldDB" id="A0A3Q7JKT0"/>
<keyword evidence="2" id="KW-1185">Reference proteome</keyword>
<evidence type="ECO:0000313" key="2">
    <source>
        <dbReference type="Proteomes" id="UP000004994"/>
    </source>
</evidence>
<dbReference type="PaxDb" id="4081-Solyc11g020730.1.1"/>
<proteinExistence type="predicted"/>
<dbReference type="Proteomes" id="UP000004994">
    <property type="component" value="Chromosome 11"/>
</dbReference>
<name>A0A3Q7JKT0_SOLLC</name>
<sequence length="53" mass="5827">MISFASLFPAPSIPVKVLVKVLHELAYMTKFLPNRLFSSACAYVQSLGLAKMP</sequence>
<dbReference type="InParanoid" id="A0A3Q7JKT0"/>
<reference evidence="1" key="1">
    <citation type="journal article" date="2012" name="Nature">
        <title>The tomato genome sequence provides insights into fleshy fruit evolution.</title>
        <authorList>
            <consortium name="Tomato Genome Consortium"/>
        </authorList>
    </citation>
    <scope>NUCLEOTIDE SEQUENCE [LARGE SCALE GENOMIC DNA]</scope>
    <source>
        <strain evidence="1">cv. Heinz 1706</strain>
    </source>
</reference>
<organism evidence="1">
    <name type="scientific">Solanum lycopersicum</name>
    <name type="common">Tomato</name>
    <name type="synonym">Lycopersicon esculentum</name>
    <dbReference type="NCBI Taxonomy" id="4081"/>
    <lineage>
        <taxon>Eukaryota</taxon>
        <taxon>Viridiplantae</taxon>
        <taxon>Streptophyta</taxon>
        <taxon>Embryophyta</taxon>
        <taxon>Tracheophyta</taxon>
        <taxon>Spermatophyta</taxon>
        <taxon>Magnoliopsida</taxon>
        <taxon>eudicotyledons</taxon>
        <taxon>Gunneridae</taxon>
        <taxon>Pentapetalae</taxon>
        <taxon>asterids</taxon>
        <taxon>lamiids</taxon>
        <taxon>Solanales</taxon>
        <taxon>Solanaceae</taxon>
        <taxon>Solanoideae</taxon>
        <taxon>Solaneae</taxon>
        <taxon>Solanum</taxon>
        <taxon>Solanum subgen. Lycopersicon</taxon>
    </lineage>
</organism>
<accession>A0A3Q7JKT0</accession>
<dbReference type="Gramene" id="Solyc11g020730.1.1">
    <property type="protein sequence ID" value="Solyc11g020730.1.1.1"/>
    <property type="gene ID" value="Solyc11g020730.1"/>
</dbReference>